<gene>
    <name evidence="1" type="ORF">B296_00052069</name>
</gene>
<name>A0A426X8E0_ENSVE</name>
<sequence>MSSPHQREEPMERHNPTLDSTRVMSLTFVQGKLCASAQCSLFYIDSIHAAWILYQVPPKLLRLSICIELMVALMLTIPRLNASILHGSGKSTLMNHLFGTNFREMDAFKGRYNYYFKVTSWVEEASDVSVGGGGSYGPLPRWWKELHMEATTAEGSAHESSTFGLVHWRQRKRRSCAFVAEVATETRRRQRLR</sequence>
<proteinExistence type="predicted"/>
<dbReference type="EMBL" id="AMZH03024588">
    <property type="protein sequence ID" value="RRT35746.1"/>
    <property type="molecule type" value="Genomic_DNA"/>
</dbReference>
<evidence type="ECO:0000313" key="2">
    <source>
        <dbReference type="Proteomes" id="UP000287651"/>
    </source>
</evidence>
<dbReference type="Proteomes" id="UP000287651">
    <property type="component" value="Unassembled WGS sequence"/>
</dbReference>
<accession>A0A426X8E0</accession>
<comment type="caution">
    <text evidence="1">The sequence shown here is derived from an EMBL/GenBank/DDBJ whole genome shotgun (WGS) entry which is preliminary data.</text>
</comment>
<dbReference type="AlphaFoldDB" id="A0A426X8E0"/>
<protein>
    <submittedName>
        <fullName evidence="1">Uncharacterized protein</fullName>
    </submittedName>
</protein>
<evidence type="ECO:0000313" key="1">
    <source>
        <dbReference type="EMBL" id="RRT35746.1"/>
    </source>
</evidence>
<organism evidence="1 2">
    <name type="scientific">Ensete ventricosum</name>
    <name type="common">Abyssinian banana</name>
    <name type="synonym">Musa ensete</name>
    <dbReference type="NCBI Taxonomy" id="4639"/>
    <lineage>
        <taxon>Eukaryota</taxon>
        <taxon>Viridiplantae</taxon>
        <taxon>Streptophyta</taxon>
        <taxon>Embryophyta</taxon>
        <taxon>Tracheophyta</taxon>
        <taxon>Spermatophyta</taxon>
        <taxon>Magnoliopsida</taxon>
        <taxon>Liliopsida</taxon>
        <taxon>Zingiberales</taxon>
        <taxon>Musaceae</taxon>
        <taxon>Ensete</taxon>
    </lineage>
</organism>
<reference evidence="1 2" key="1">
    <citation type="journal article" date="2014" name="Agronomy (Basel)">
        <title>A Draft Genome Sequence for Ensete ventricosum, the Drought-Tolerant Tree Against Hunger.</title>
        <authorList>
            <person name="Harrison J."/>
            <person name="Moore K.A."/>
            <person name="Paszkiewicz K."/>
            <person name="Jones T."/>
            <person name="Grant M."/>
            <person name="Ambacheew D."/>
            <person name="Muzemil S."/>
            <person name="Studholme D.J."/>
        </authorList>
    </citation>
    <scope>NUCLEOTIDE SEQUENCE [LARGE SCALE GENOMIC DNA]</scope>
</reference>